<dbReference type="EMBL" id="VMNF01000014">
    <property type="protein sequence ID" value="TXB97205.1"/>
    <property type="molecule type" value="Genomic_DNA"/>
</dbReference>
<accession>A0A5C6SF99</accession>
<organism evidence="1 2">
    <name type="scientific">Fusarium oxysporum f. sp. cubense</name>
    <dbReference type="NCBI Taxonomy" id="61366"/>
    <lineage>
        <taxon>Eukaryota</taxon>
        <taxon>Fungi</taxon>
        <taxon>Dikarya</taxon>
        <taxon>Ascomycota</taxon>
        <taxon>Pezizomycotina</taxon>
        <taxon>Sordariomycetes</taxon>
        <taxon>Hypocreomycetidae</taxon>
        <taxon>Hypocreales</taxon>
        <taxon>Nectriaceae</taxon>
        <taxon>Fusarium</taxon>
        <taxon>Fusarium oxysporum species complex</taxon>
    </lineage>
</organism>
<dbReference type="Proteomes" id="UP000321331">
    <property type="component" value="Unassembled WGS sequence"/>
</dbReference>
<sequence length="274" mass="30038">MYGIPDEPRADLKGRIRGRKEALDAAAVNSMRAKLVALVALGTRPDCFHSGKGGLLCNRTINFDCFSYGGGGIPAGRELAALAESRALVMVDENHGADEPIPDIFETLDEMLRQRGNLDEAVDVATLMWKMIRKTYDQGINPSSMHHEPGPTQSERGQTDVDNHLPYFDINPFECHFRSGTRDSSLSAHRREDTLSSMRATVSDVHGEPTADSRLTVLTSLSRICHLLVKAPSSTLSIEPETFGVCQASQTSKLSSPHMTARSWAFGRRPSDRG</sequence>
<evidence type="ECO:0000313" key="2">
    <source>
        <dbReference type="Proteomes" id="UP000321331"/>
    </source>
</evidence>
<proteinExistence type="predicted"/>
<comment type="caution">
    <text evidence="1">The sequence shown here is derived from an EMBL/GenBank/DDBJ whole genome shotgun (WGS) entry which is preliminary data.</text>
</comment>
<protein>
    <submittedName>
        <fullName evidence="1">Uncharacterized protein</fullName>
    </submittedName>
</protein>
<name>A0A5C6SF99_FUSOC</name>
<dbReference type="AlphaFoldDB" id="A0A5C6SF99"/>
<reference evidence="1 2" key="1">
    <citation type="submission" date="2019-07" db="EMBL/GenBank/DDBJ databases">
        <title>The First High-Quality Draft Genome Sequence of the Causal Agent of the Current Panama Disease Epidemic.</title>
        <authorList>
            <person name="Warmington R.J."/>
            <person name="Kay W."/>
            <person name="Jeffries A."/>
            <person name="Bebber D."/>
            <person name="Moore K."/>
            <person name="Studholme D.J."/>
        </authorList>
    </citation>
    <scope>NUCLEOTIDE SEQUENCE [LARGE SCALE GENOMIC DNA]</scope>
    <source>
        <strain evidence="1 2">TR4</strain>
    </source>
</reference>
<evidence type="ECO:0000313" key="1">
    <source>
        <dbReference type="EMBL" id="TXB97205.1"/>
    </source>
</evidence>
<gene>
    <name evidence="1" type="ORF">FocTR4_00011434</name>
</gene>